<keyword evidence="7" id="KW-1185">Reference proteome</keyword>
<dbReference type="OrthoDB" id="9782201at2"/>
<evidence type="ECO:0000313" key="6">
    <source>
        <dbReference type="EMBL" id="BAU50220.1"/>
    </source>
</evidence>
<dbReference type="GO" id="GO:0016776">
    <property type="term" value="F:phosphotransferase activity, phosphate group as acceptor"/>
    <property type="evidence" value="ECO:0007669"/>
    <property type="project" value="UniProtKB-UniRule"/>
</dbReference>
<dbReference type="KEGG" id="sva:SVA_3684"/>
<dbReference type="PANTHER" id="PTHR31756:SF3">
    <property type="entry name" value="PYRUVATE, PHOSPHATE DIKINASE REGULATORY PROTEIN 1, CHLOROPLASTIC"/>
    <property type="match status" value="1"/>
</dbReference>
<dbReference type="AlphaFoldDB" id="A0A1C7AFR1"/>
<dbReference type="GO" id="GO:0005524">
    <property type="term" value="F:ATP binding"/>
    <property type="evidence" value="ECO:0007669"/>
    <property type="project" value="InterPro"/>
</dbReference>
<dbReference type="HAMAP" id="MF_01062">
    <property type="entry name" value="PSRP"/>
    <property type="match status" value="1"/>
</dbReference>
<dbReference type="InterPro" id="IPR026530">
    <property type="entry name" value="PSRP"/>
</dbReference>
<protein>
    <recommendedName>
        <fullName evidence="5">Putative phosphoenolpyruvate synthase regulatory protein</fullName>
        <shortName evidence="5">PEP synthase regulatory protein</shortName>
        <shortName evidence="5">PSRP</shortName>
        <ecNumber evidence="5">2.7.11.33</ecNumber>
        <ecNumber evidence="5">2.7.4.28</ecNumber>
    </recommendedName>
    <alternativeName>
        <fullName evidence="5">Pyruvate, water dikinase regulatory protein</fullName>
    </alternativeName>
</protein>
<comment type="function">
    <text evidence="5">Bifunctional serine/threonine kinase and phosphorylase involved in the regulation of the phosphoenolpyruvate synthase (PEPS) by catalyzing its phosphorylation/dephosphorylation.</text>
</comment>
<gene>
    <name evidence="6" type="ORF">SVA_3684</name>
</gene>
<evidence type="ECO:0000256" key="1">
    <source>
        <dbReference type="ARBA" id="ARBA00022527"/>
    </source>
</evidence>
<evidence type="ECO:0000256" key="5">
    <source>
        <dbReference type="HAMAP-Rule" id="MF_01062"/>
    </source>
</evidence>
<dbReference type="RefSeq" id="WP_096462540.1">
    <property type="nucleotide sequence ID" value="NZ_AP014936.1"/>
</dbReference>
<dbReference type="Proteomes" id="UP000218899">
    <property type="component" value="Chromosome"/>
</dbReference>
<dbReference type="EC" id="2.7.4.28" evidence="5"/>
<dbReference type="InterPro" id="IPR005177">
    <property type="entry name" value="Kinase-pyrophosphorylase"/>
</dbReference>
<proteinExistence type="inferred from homology"/>
<dbReference type="Pfam" id="PF03618">
    <property type="entry name" value="Kinase-PPPase"/>
    <property type="match status" value="1"/>
</dbReference>
<accession>A0A1C7AFR1</accession>
<evidence type="ECO:0000256" key="4">
    <source>
        <dbReference type="ARBA" id="ARBA00022777"/>
    </source>
</evidence>
<comment type="similarity">
    <text evidence="5">Belongs to the pyruvate, phosphate/water dikinase regulatory protein family. PSRP subfamily.</text>
</comment>
<feature type="binding site" evidence="5">
    <location>
        <begin position="152"/>
        <end position="159"/>
    </location>
    <ligand>
        <name>ADP</name>
        <dbReference type="ChEBI" id="CHEBI:456216"/>
    </ligand>
</feature>
<name>A0A1C7AFR1_9GAMM</name>
<reference evidence="6 7" key="1">
    <citation type="submission" date="2015-08" db="EMBL/GenBank/DDBJ databases">
        <title>Complete genome sequence of Sulfurifustis variabilis.</title>
        <authorList>
            <person name="Miura A."/>
            <person name="Kojima H."/>
            <person name="Fukui M."/>
        </authorList>
    </citation>
    <scope>NUCLEOTIDE SEQUENCE [LARGE SCALE GENOMIC DNA]</scope>
    <source>
        <strain evidence="7">skN76</strain>
    </source>
</reference>
<dbReference type="EC" id="2.7.11.33" evidence="5"/>
<dbReference type="PANTHER" id="PTHR31756">
    <property type="entry name" value="PYRUVATE, PHOSPHATE DIKINASE REGULATORY PROTEIN 1, CHLOROPLASTIC"/>
    <property type="match status" value="1"/>
</dbReference>
<comment type="catalytic activity">
    <reaction evidence="5">
        <text>[pyruvate, water dikinase]-phosphate + phosphate + H(+) = [pyruvate, water dikinase] + diphosphate</text>
        <dbReference type="Rhea" id="RHEA:48580"/>
        <dbReference type="Rhea" id="RHEA-COMP:11425"/>
        <dbReference type="Rhea" id="RHEA-COMP:11426"/>
        <dbReference type="ChEBI" id="CHEBI:15378"/>
        <dbReference type="ChEBI" id="CHEBI:33019"/>
        <dbReference type="ChEBI" id="CHEBI:43176"/>
        <dbReference type="ChEBI" id="CHEBI:43474"/>
        <dbReference type="ChEBI" id="CHEBI:68546"/>
        <dbReference type="EC" id="2.7.4.28"/>
    </reaction>
</comment>
<dbReference type="GO" id="GO:0043531">
    <property type="term" value="F:ADP binding"/>
    <property type="evidence" value="ECO:0007669"/>
    <property type="project" value="UniProtKB-UniRule"/>
</dbReference>
<keyword evidence="4 5" id="KW-0418">Kinase</keyword>
<sequence>MERDVFFVSDRTGITAETLGLSLLTQFNGIKFVKHTRRFVNSLEKAREVGEEITRLAREKGRPPIVFSTLIDEDMRRALATADGVFFDLVDTFIVPLEGALDQKSSHTIGRARESLDQSKYNLRMDAVNYALITDDGLHTQDYNRADVIILGVSRSGKTPSCLYLALTFGVYAANYPLTEEDLEDLRLPSALVGHRHLLYGLTISPQRLHHVRSERKADSPYASLRRCQYEIAQAEALYRREGIPYIDTTTMSVEEIATTILHQMKLAWRLA</sequence>
<organism evidence="6 7">
    <name type="scientific">Sulfurifustis variabilis</name>
    <dbReference type="NCBI Taxonomy" id="1675686"/>
    <lineage>
        <taxon>Bacteria</taxon>
        <taxon>Pseudomonadati</taxon>
        <taxon>Pseudomonadota</taxon>
        <taxon>Gammaproteobacteria</taxon>
        <taxon>Acidiferrobacterales</taxon>
        <taxon>Acidiferrobacteraceae</taxon>
        <taxon>Sulfurifustis</taxon>
    </lineage>
</organism>
<keyword evidence="1 5" id="KW-0723">Serine/threonine-protein kinase</keyword>
<dbReference type="GO" id="GO:0004674">
    <property type="term" value="F:protein serine/threonine kinase activity"/>
    <property type="evidence" value="ECO:0007669"/>
    <property type="project" value="UniProtKB-UniRule"/>
</dbReference>
<evidence type="ECO:0000256" key="2">
    <source>
        <dbReference type="ARBA" id="ARBA00022679"/>
    </source>
</evidence>
<keyword evidence="2 5" id="KW-0808">Transferase</keyword>
<comment type="catalytic activity">
    <reaction evidence="5">
        <text>[pyruvate, water dikinase] + ADP = [pyruvate, water dikinase]-phosphate + AMP + H(+)</text>
        <dbReference type="Rhea" id="RHEA:46020"/>
        <dbReference type="Rhea" id="RHEA-COMP:11425"/>
        <dbReference type="Rhea" id="RHEA-COMP:11426"/>
        <dbReference type="ChEBI" id="CHEBI:15378"/>
        <dbReference type="ChEBI" id="CHEBI:43176"/>
        <dbReference type="ChEBI" id="CHEBI:68546"/>
        <dbReference type="ChEBI" id="CHEBI:456215"/>
        <dbReference type="ChEBI" id="CHEBI:456216"/>
        <dbReference type="EC" id="2.7.11.33"/>
    </reaction>
</comment>
<dbReference type="NCBIfam" id="NF003742">
    <property type="entry name" value="PRK05339.1"/>
    <property type="match status" value="1"/>
</dbReference>
<evidence type="ECO:0000256" key="3">
    <source>
        <dbReference type="ARBA" id="ARBA00022741"/>
    </source>
</evidence>
<keyword evidence="3 5" id="KW-0547">Nucleotide-binding</keyword>
<evidence type="ECO:0000313" key="7">
    <source>
        <dbReference type="Proteomes" id="UP000218899"/>
    </source>
</evidence>
<dbReference type="EMBL" id="AP014936">
    <property type="protein sequence ID" value="BAU50220.1"/>
    <property type="molecule type" value="Genomic_DNA"/>
</dbReference>